<evidence type="ECO:0000256" key="1">
    <source>
        <dbReference type="ARBA" id="ARBA00005358"/>
    </source>
</evidence>
<dbReference type="EMBL" id="SKCS01000490">
    <property type="protein sequence ID" value="TNN05958.1"/>
    <property type="molecule type" value="Genomic_DNA"/>
</dbReference>
<keyword evidence="2" id="KW-0132">Cell division</keyword>
<dbReference type="InterPro" id="IPR021922">
    <property type="entry name" value="Par3/HAL_N"/>
</dbReference>
<dbReference type="PROSITE" id="PS50106">
    <property type="entry name" value="PDZ"/>
    <property type="match status" value="3"/>
</dbReference>
<dbReference type="Proteomes" id="UP000311919">
    <property type="component" value="Unassembled WGS sequence"/>
</dbReference>
<sequence length="2295" mass="253552">MSLHPRLFGNNSHSCPPEGHSYQKWNMKLTVCFGDAKVVVPCGLGNVTIRDLTLSGLRRVRHTLPRLGPQDRIVVHSINVARDGGMLDWDDLVCDVLDDREMVTAQFSIATLANNAKDSCPNRPTGLDSIFQSLSTPLVVDLCSDSATGPSCDGLMQSNATSEFGDSGLNAASACGVGFRQNDTNGHIVNKLLHIGDESTNSSNLSLNLSNDSCGMHQPDEVHPSQFCSSIHQCFLNKESSCDSGTTLRSNINTVIFPCDNKEWLTTSSQSPPTCCNTVSSTCELPTSPVVSGREFCPNSIITNTATNSKHCHRTKLSPNVFEMLSNTLSCHRDLIESGWDSDDEDEDLCDPDGGYSYDYQVGEQQSELTSLPNGGAILHPDTVNNRSKITLNTSSGESHYCSEGITESNSHKNTGDNFCTVGCLPVSFTSNSRPVLSNPDIWPLPQSPFPPSDVAHFDISTNSSCRVHSPEDEYHIGINTERLIRAVRSRNSFSSLNGFDRCCTTSEQLNSTYNCDLEPNSLIHSPENLNPLSYSQPNLVTYCDDIVQKQNVRHLSNTHIAENIVGSNSLNHLRQDQGQFQSSHICNVNSSKSLVISNRPAGASCSRVTARLGTIFQSSLTVPTIVEEEEEYSVDSERLPNLTTNKTEHQLIGNLMKTRINPLPNNDHIDINEAVEEDYPLLRKDYVLEKDQASVSKSDVLHVNTSNNNECNANSNELYLSTLHLHSNDNLLPTTHRSIRGLPKPDVIRWLENTRDATMNHTCKTEIKSNLSNISSSASTNLSDFNANDQQPEKASLNVIESPSISKSQESINSKDSVVLIRLVNTKRGENLGIQIKPIFSDVLSCNDNCSDENGSRIECGLEVHSIIPNGRVAREQCLSVGDRILSINGISLSGIPFEKGRDLFQEALNEPEMLLRVLPRSAYHQYSSPVSMQNEAIKMTTEKSEKPSCGVIVIVSEPSSKAKEAEAKSDVNQLKPVPPPPPRRSPNTVLTRITEGIVKPLIDECLQVKKQQELNSSQPPSYTSEMLAKSVLVPQVDSNDNLNQYTCHTIQLCKGSNGLGFSLTSRDSLSSDRKLICVKNILPGGAALIDGHLKPGDLLIKVDDINVNEIGQAQTVALLRSKPVNTLVTLVVKRPTNNPDNNHNVNDNNNSKNINNCNNPDRTCIPDFKTMQPSVVCTIASSCCINALNEQPMKPTSSSVSSLPSISQPATQHQQKQHERVIVEQPSSHGINLTSELSKCNYCSSGISQEFNPLPPSHPSYKLYEIDPSNWSLYLFDIHLPLIDKSNNSERTNAIQHTDCTAQQLQSTVKRQTSGNPATLGVSVSVRCLSNNSCINESERVSSTTTDNHSNAQIDKTNDSQWNAVFVRTVIDGGPAYQDGRLQVGDRLLTIDGQTLSGLSTSDALNRLKSIIAHDLNESHPCVHLLIARPQNGTNLDNNSYANSLENTNEIPINKITNFNQHETSIKVSKKESYSDNNDHSKSLLVSAVVHSSESVLIGMNSQDPHDLSAKYSLSSNKHCPSTDLSSTSSLSSSQQLPRYFNSSATSNTRLCTNQNSQPIKKIPKTLHSNSPNSTGNINNSHETTVNASLLCNTEKLCQTSKNNNIDVNKNTADVNDCNNVTTPEVSTTKSSNSDSVQSGPHHIDIDYCGLENVQALSTTSLTRKHWGSICSSNSDCTLRRHHRHRRRRSHFHHNHNENVCLNSMCCYSGLDHDAKKRISSYSSSSTEMLYNYRHHHHLSKQHSNYHINEHDNSSSCHQCITLDDSELNYEATLSDPETERYYYKLDSISDSNLSSVSSNKQSNVNLEKTITTSHECYATHCRYFNKCKYRVVYRQPKIDFSQMVLVPFDPTSWTGPVLKPRTALNPEELQLIDDMRKPINSLSSQENSNNEIDFNHTYDKHINGRNMEKRSENNSIASVDAKCINNGTSVRLRKTSHPKTVISKLFSLVKTTAHRRTADQNTLSDLEHTTTECQLSADNSSYVPALVPGENVSTAVGKRTTKFSLNASHNSHSTISTIQENSNLENSTSQLLKSQSTLPIDLQSITGKKLLTNSIEKSTLSPSQVSHPSCYTTLHERLEPPIHIYDTAHNIQMNNSNDNKSDPSILINEQPTMLDAKYSPSPQTDVIQTTKEIVIINQPEDANLTQLQATKYADLSFSPNSSLNNRLSRIPLLLTNATINNNNNNIAQVTAFNRTVKELTGSQHRPITSDYQHHFTSLSKNAVNRLYDIEISSCSTAYESVMELTSACDDIISKQKTTREIYEDAEALYRHLSDLKQSTNSDVQTIDSSDHH</sequence>
<dbReference type="GO" id="GO:0005938">
    <property type="term" value="C:cell cortex"/>
    <property type="evidence" value="ECO:0007669"/>
    <property type="project" value="TreeGrafter"/>
</dbReference>
<protein>
    <submittedName>
        <fullName evidence="7">Partitioning defective 3</fullName>
    </submittedName>
</protein>
<reference evidence="7 8" key="1">
    <citation type="submission" date="2019-03" db="EMBL/GenBank/DDBJ databases">
        <title>An improved genome assembly of the fluke Schistosoma japonicum.</title>
        <authorList>
            <person name="Hu W."/>
            <person name="Luo F."/>
            <person name="Yin M."/>
            <person name="Mo X."/>
            <person name="Sun C."/>
            <person name="Wu Q."/>
            <person name="Zhu B."/>
            <person name="Xiang M."/>
            <person name="Wang J."/>
            <person name="Wang Y."/>
            <person name="Zhang T."/>
            <person name="Xu B."/>
            <person name="Zheng H."/>
            <person name="Feng Z."/>
        </authorList>
    </citation>
    <scope>NUCLEOTIDE SEQUENCE [LARGE SCALE GENOMIC DNA]</scope>
    <source>
        <strain evidence="7">HuSjv2</strain>
        <tissue evidence="7">Worms</tissue>
    </source>
</reference>
<evidence type="ECO:0000313" key="8">
    <source>
        <dbReference type="Proteomes" id="UP000311919"/>
    </source>
</evidence>
<dbReference type="STRING" id="6182.A0A4Z2CP69"/>
<dbReference type="GO" id="GO:0051301">
    <property type="term" value="P:cell division"/>
    <property type="evidence" value="ECO:0007669"/>
    <property type="project" value="UniProtKB-KW"/>
</dbReference>
<feature type="domain" description="PDZ" evidence="6">
    <location>
        <begin position="1051"/>
        <end position="1136"/>
    </location>
</feature>
<dbReference type="GO" id="GO:0016324">
    <property type="term" value="C:apical plasma membrane"/>
    <property type="evidence" value="ECO:0007669"/>
    <property type="project" value="TreeGrafter"/>
</dbReference>
<accession>A0A4Z2CP69</accession>
<evidence type="ECO:0000259" key="6">
    <source>
        <dbReference type="PROSITE" id="PS50106"/>
    </source>
</evidence>
<proteinExistence type="inferred from homology"/>
<dbReference type="Pfam" id="PF00595">
    <property type="entry name" value="PDZ"/>
    <property type="match status" value="2"/>
</dbReference>
<dbReference type="GO" id="GO:0035091">
    <property type="term" value="F:phosphatidylinositol binding"/>
    <property type="evidence" value="ECO:0007669"/>
    <property type="project" value="TreeGrafter"/>
</dbReference>
<name>A0A4Z2CP69_SCHJA</name>
<dbReference type="GO" id="GO:0005912">
    <property type="term" value="C:adherens junction"/>
    <property type="evidence" value="ECO:0007669"/>
    <property type="project" value="TreeGrafter"/>
</dbReference>
<dbReference type="InterPro" id="IPR001478">
    <property type="entry name" value="PDZ"/>
</dbReference>
<comment type="caution">
    <text evidence="7">The sequence shown here is derived from an EMBL/GenBank/DDBJ whole genome shotgun (WGS) entry which is preliminary data.</text>
</comment>
<dbReference type="PANTHER" id="PTHR16484:SF17">
    <property type="entry name" value="BAZOOKA, ISOFORM B"/>
    <property type="match status" value="1"/>
</dbReference>
<feature type="region of interest" description="Disordered" evidence="5">
    <location>
        <begin position="965"/>
        <end position="990"/>
    </location>
</feature>
<evidence type="ECO:0000313" key="7">
    <source>
        <dbReference type="EMBL" id="TNN05958.1"/>
    </source>
</evidence>
<evidence type="ECO:0000256" key="4">
    <source>
        <dbReference type="ARBA" id="ARBA00023306"/>
    </source>
</evidence>
<dbReference type="GO" id="GO:0051660">
    <property type="term" value="P:establishment of centrosome localization"/>
    <property type="evidence" value="ECO:0007669"/>
    <property type="project" value="TreeGrafter"/>
</dbReference>
<dbReference type="GO" id="GO:0008104">
    <property type="term" value="P:intracellular protein localization"/>
    <property type="evidence" value="ECO:0007669"/>
    <property type="project" value="TreeGrafter"/>
</dbReference>
<dbReference type="Pfam" id="PF12053">
    <property type="entry name" value="Par3_HAL_N_term"/>
    <property type="match status" value="1"/>
</dbReference>
<dbReference type="Gene3D" id="3.10.20.90">
    <property type="entry name" value="Phosphatidylinositol 3-kinase Catalytic Subunit, Chain A, domain 1"/>
    <property type="match status" value="1"/>
</dbReference>
<dbReference type="GO" id="GO:0045197">
    <property type="term" value="P:establishment or maintenance of epithelial cell apical/basal polarity"/>
    <property type="evidence" value="ECO:0007669"/>
    <property type="project" value="TreeGrafter"/>
</dbReference>
<organism evidence="7 8">
    <name type="scientific">Schistosoma japonicum</name>
    <name type="common">Blood fluke</name>
    <dbReference type="NCBI Taxonomy" id="6182"/>
    <lineage>
        <taxon>Eukaryota</taxon>
        <taxon>Metazoa</taxon>
        <taxon>Spiralia</taxon>
        <taxon>Lophotrochozoa</taxon>
        <taxon>Platyhelminthes</taxon>
        <taxon>Trematoda</taxon>
        <taxon>Digenea</taxon>
        <taxon>Strigeidida</taxon>
        <taxon>Schistosomatoidea</taxon>
        <taxon>Schistosomatidae</taxon>
        <taxon>Schistosoma</taxon>
    </lineage>
</organism>
<dbReference type="GO" id="GO:0043296">
    <property type="term" value="C:apical junction complex"/>
    <property type="evidence" value="ECO:0007669"/>
    <property type="project" value="TreeGrafter"/>
</dbReference>
<keyword evidence="3" id="KW-0677">Repeat</keyword>
<dbReference type="GO" id="GO:0000226">
    <property type="term" value="P:microtubule cytoskeleton organization"/>
    <property type="evidence" value="ECO:0007669"/>
    <property type="project" value="TreeGrafter"/>
</dbReference>
<evidence type="ECO:0000256" key="2">
    <source>
        <dbReference type="ARBA" id="ARBA00022618"/>
    </source>
</evidence>
<dbReference type="CDD" id="cd23058">
    <property type="entry name" value="PDZ2_Par3-like"/>
    <property type="match status" value="1"/>
</dbReference>
<gene>
    <name evidence="7" type="ORF">EWB00_008761</name>
</gene>
<feature type="region of interest" description="Disordered" evidence="5">
    <location>
        <begin position="1545"/>
        <end position="1584"/>
    </location>
</feature>
<dbReference type="GO" id="GO:0030010">
    <property type="term" value="P:establishment of cell polarity"/>
    <property type="evidence" value="ECO:0007669"/>
    <property type="project" value="TreeGrafter"/>
</dbReference>
<dbReference type="InterPro" id="IPR052213">
    <property type="entry name" value="PAR3"/>
</dbReference>
<feature type="domain" description="PDZ" evidence="6">
    <location>
        <begin position="1367"/>
        <end position="1412"/>
    </location>
</feature>
<dbReference type="SMART" id="SM00228">
    <property type="entry name" value="PDZ"/>
    <property type="match status" value="3"/>
</dbReference>
<comment type="similarity">
    <text evidence="1">Belongs to the PAR3 family.</text>
</comment>
<evidence type="ECO:0000256" key="3">
    <source>
        <dbReference type="ARBA" id="ARBA00022737"/>
    </source>
</evidence>
<dbReference type="OrthoDB" id="6264899at2759"/>
<feature type="compositionally biased region" description="Polar residues" evidence="5">
    <location>
        <begin position="1545"/>
        <end position="1561"/>
    </location>
</feature>
<keyword evidence="8" id="KW-1185">Reference proteome</keyword>
<dbReference type="Gene3D" id="2.30.42.10">
    <property type="match status" value="3"/>
</dbReference>
<feature type="domain" description="PDZ" evidence="6">
    <location>
        <begin position="821"/>
        <end position="921"/>
    </location>
</feature>
<dbReference type="InterPro" id="IPR036034">
    <property type="entry name" value="PDZ_sf"/>
</dbReference>
<dbReference type="SUPFAM" id="SSF50156">
    <property type="entry name" value="PDZ domain-like"/>
    <property type="match status" value="3"/>
</dbReference>
<feature type="region of interest" description="Disordered" evidence="5">
    <location>
        <begin position="1137"/>
        <end position="1158"/>
    </location>
</feature>
<dbReference type="PANTHER" id="PTHR16484">
    <property type="entry name" value="PARTITIONING DEFECTIVE 3 RELATED"/>
    <property type="match status" value="1"/>
</dbReference>
<feature type="compositionally biased region" description="Polar residues" evidence="5">
    <location>
        <begin position="1569"/>
        <end position="1584"/>
    </location>
</feature>
<dbReference type="GO" id="GO:0007155">
    <property type="term" value="P:cell adhesion"/>
    <property type="evidence" value="ECO:0007669"/>
    <property type="project" value="TreeGrafter"/>
</dbReference>
<evidence type="ECO:0000256" key="5">
    <source>
        <dbReference type="SAM" id="MobiDB-lite"/>
    </source>
</evidence>
<keyword evidence="4" id="KW-0131">Cell cycle</keyword>